<evidence type="ECO:0000256" key="1">
    <source>
        <dbReference type="SAM" id="Phobius"/>
    </source>
</evidence>
<comment type="caution">
    <text evidence="2">The sequence shown here is derived from an EMBL/GenBank/DDBJ whole genome shotgun (WGS) entry which is preliminary data.</text>
</comment>
<proteinExistence type="predicted"/>
<name>A0A7J3V056_9CREN</name>
<accession>A0A7J3V056</accession>
<dbReference type="EMBL" id="DRVT01000031">
    <property type="protein sequence ID" value="HHI49043.1"/>
    <property type="molecule type" value="Genomic_DNA"/>
</dbReference>
<reference evidence="2" key="1">
    <citation type="journal article" date="2020" name="mSystems">
        <title>Genome- and Community-Level Interaction Insights into Carbon Utilization and Element Cycling Functions of Hydrothermarchaeota in Hydrothermal Sediment.</title>
        <authorList>
            <person name="Zhou Z."/>
            <person name="Liu Y."/>
            <person name="Xu W."/>
            <person name="Pan J."/>
            <person name="Luo Z.H."/>
            <person name="Li M."/>
        </authorList>
    </citation>
    <scope>NUCLEOTIDE SEQUENCE [LARGE SCALE GENOMIC DNA]</scope>
    <source>
        <strain evidence="2">SpSt-1038</strain>
    </source>
</reference>
<dbReference type="AlphaFoldDB" id="A0A7J3V056"/>
<keyword evidence="1" id="KW-0472">Membrane</keyword>
<protein>
    <submittedName>
        <fullName evidence="2">Uncharacterized protein</fullName>
    </submittedName>
</protein>
<evidence type="ECO:0000313" key="2">
    <source>
        <dbReference type="EMBL" id="HHI49043.1"/>
    </source>
</evidence>
<gene>
    <name evidence="2" type="ORF">ENL91_02610</name>
</gene>
<sequence length="67" mass="7196">MDDEMLEFLLMVPVILAIMAINATVLEVIDSQIEDLEGFNMTLGMAPCAYAIDNASGNVYPEVLCGG</sequence>
<keyword evidence="1" id="KW-1133">Transmembrane helix</keyword>
<organism evidence="2">
    <name type="scientific">Candidatus Methanosuratincola petrocarbonis</name>
    <name type="common">ex Vanwonterghem et al. 2016</name>
    <dbReference type="NCBI Taxonomy" id="1867261"/>
    <lineage>
        <taxon>Archaea</taxon>
        <taxon>Thermoproteota</taxon>
        <taxon>Methanosuratincolia</taxon>
        <taxon>Candidatus Methanomethylicales</taxon>
        <taxon>Candidatus Methanomethylicaceae</taxon>
        <taxon>Candidatus Methanosuratincola (ex Vanwonterghem et al. 2016)</taxon>
    </lineage>
</organism>
<keyword evidence="1" id="KW-0812">Transmembrane</keyword>
<feature type="transmembrane region" description="Helical" evidence="1">
    <location>
        <begin position="6"/>
        <end position="26"/>
    </location>
</feature>